<dbReference type="GO" id="GO:0006302">
    <property type="term" value="P:double-strand break repair"/>
    <property type="evidence" value="ECO:0007669"/>
    <property type="project" value="InterPro"/>
</dbReference>
<organism evidence="2 3">
    <name type="scientific">Paenibacillus roseus</name>
    <dbReference type="NCBI Taxonomy" id="2798579"/>
    <lineage>
        <taxon>Bacteria</taxon>
        <taxon>Bacillati</taxon>
        <taxon>Bacillota</taxon>
        <taxon>Bacilli</taxon>
        <taxon>Bacillales</taxon>
        <taxon>Paenibacillaceae</taxon>
        <taxon>Paenibacillus</taxon>
    </lineage>
</organism>
<reference evidence="2" key="1">
    <citation type="submission" date="2020-12" db="EMBL/GenBank/DDBJ databases">
        <authorList>
            <person name="Huq M.A."/>
        </authorList>
    </citation>
    <scope>NUCLEOTIDE SEQUENCE</scope>
    <source>
        <strain evidence="2">MAHUQ-46</strain>
    </source>
</reference>
<dbReference type="Proteomes" id="UP000640274">
    <property type="component" value="Unassembled WGS sequence"/>
</dbReference>
<keyword evidence="1" id="KW-0175">Coiled coil</keyword>
<feature type="coiled-coil region" evidence="1">
    <location>
        <begin position="195"/>
        <end position="318"/>
    </location>
</feature>
<evidence type="ECO:0000313" key="3">
    <source>
        <dbReference type="Proteomes" id="UP000640274"/>
    </source>
</evidence>
<dbReference type="AlphaFoldDB" id="A0A934MVU5"/>
<evidence type="ECO:0000313" key="2">
    <source>
        <dbReference type="EMBL" id="MBJ6362487.1"/>
    </source>
</evidence>
<dbReference type="Gene3D" id="3.40.50.300">
    <property type="entry name" value="P-loop containing nucleotide triphosphate hydrolases"/>
    <property type="match status" value="1"/>
</dbReference>
<evidence type="ECO:0000256" key="1">
    <source>
        <dbReference type="SAM" id="Coils"/>
    </source>
</evidence>
<accession>A0A934MVU5</accession>
<name>A0A934MVU5_9BACL</name>
<proteinExistence type="predicted"/>
<sequence length="633" mass="73789">MIQSIKIKKLIVEGDYYKRTFPFSPGLNIISGDSYSGKSLILKLIDYCLGDKEKINLNVQKELGQFCDYVFLELEIMGSTFTLKRGLKQNTSKIYVYYSDAQEISSFIPKTIDYKDLSRFILDILEIPEFKRIKNKAHDTTKTTESISFRDMFRFVYINQHELGTKNFLNSENPFVRPKNKLTFQLLHKLINPDLDALIQQIVDNENKIKLLEREIESLNQYLKERDAEDQLVLHTELNSISAKINENKLAKKKLLQQINDKKSENNKLYNEVKLEVINQARELSNMEELRRSIHFSLSSKKNLLNDYNKELEEMIATKEAYFHYKYDHHEQHCPLCASMIKMKLPVESQESINQAISQLTKKISTLASSIQQNESTLNETNSYIEQVKGRKDIYDVAFRKFSENIETPFLAEIEVLNSFISSFQNNENLIKEFVRVHRKIEEKNLEISSVDKTLKSLRAQEQGLRVEGKVEEEVLEFLNNEYRVLLNKFNFSTNPLVDYISTDSYMPYYHDASVFDHESGGLVMCIQIAYLGAILKLKIDQPELNHPGLLMFDTVSKYLGINSNVTDDERLDPQSYRAIYSFLIELQDNVQIIIVDNTPPEIASEFVKYEFYRNDLKGFINMDLNEKTKSLD</sequence>
<gene>
    <name evidence="2" type="ORF">JFN88_14660</name>
</gene>
<dbReference type="GO" id="GO:0016887">
    <property type="term" value="F:ATP hydrolysis activity"/>
    <property type="evidence" value="ECO:0007669"/>
    <property type="project" value="InterPro"/>
</dbReference>
<dbReference type="RefSeq" id="WP_199020031.1">
    <property type="nucleotide sequence ID" value="NZ_JAELUP010000076.1"/>
</dbReference>
<comment type="caution">
    <text evidence="2">The sequence shown here is derived from an EMBL/GenBank/DDBJ whole genome shotgun (WGS) entry which is preliminary data.</text>
</comment>
<dbReference type="InterPro" id="IPR027417">
    <property type="entry name" value="P-loop_NTPase"/>
</dbReference>
<dbReference type="SUPFAM" id="SSF52540">
    <property type="entry name" value="P-loop containing nucleoside triphosphate hydrolases"/>
    <property type="match status" value="1"/>
</dbReference>
<dbReference type="EMBL" id="JAELUP010000076">
    <property type="protein sequence ID" value="MBJ6362487.1"/>
    <property type="molecule type" value="Genomic_DNA"/>
</dbReference>
<keyword evidence="3" id="KW-1185">Reference proteome</keyword>
<protein>
    <submittedName>
        <fullName evidence="2">AAA family ATPase</fullName>
    </submittedName>
</protein>